<proteinExistence type="predicted"/>
<evidence type="ECO:0000313" key="1">
    <source>
        <dbReference type="EMBL" id="GFO09515.1"/>
    </source>
</evidence>
<dbReference type="Proteomes" id="UP000735302">
    <property type="component" value="Unassembled WGS sequence"/>
</dbReference>
<gene>
    <name evidence="1" type="ORF">PoB_003602000</name>
</gene>
<evidence type="ECO:0000313" key="2">
    <source>
        <dbReference type="Proteomes" id="UP000735302"/>
    </source>
</evidence>
<reference evidence="1 2" key="1">
    <citation type="journal article" date="2021" name="Elife">
        <title>Chloroplast acquisition without the gene transfer in kleptoplastic sea slugs, Plakobranchus ocellatus.</title>
        <authorList>
            <person name="Maeda T."/>
            <person name="Takahashi S."/>
            <person name="Yoshida T."/>
            <person name="Shimamura S."/>
            <person name="Takaki Y."/>
            <person name="Nagai Y."/>
            <person name="Toyoda A."/>
            <person name="Suzuki Y."/>
            <person name="Arimoto A."/>
            <person name="Ishii H."/>
            <person name="Satoh N."/>
            <person name="Nishiyama T."/>
            <person name="Hasebe M."/>
            <person name="Maruyama T."/>
            <person name="Minagawa J."/>
            <person name="Obokata J."/>
            <person name="Shigenobu S."/>
        </authorList>
    </citation>
    <scope>NUCLEOTIDE SEQUENCE [LARGE SCALE GENOMIC DNA]</scope>
</reference>
<comment type="caution">
    <text evidence="1">The sequence shown here is derived from an EMBL/GenBank/DDBJ whole genome shotgun (WGS) entry which is preliminary data.</text>
</comment>
<dbReference type="AlphaFoldDB" id="A0AAV4AQA2"/>
<keyword evidence="2" id="KW-1185">Reference proteome</keyword>
<organism evidence="1 2">
    <name type="scientific">Plakobranchus ocellatus</name>
    <dbReference type="NCBI Taxonomy" id="259542"/>
    <lineage>
        <taxon>Eukaryota</taxon>
        <taxon>Metazoa</taxon>
        <taxon>Spiralia</taxon>
        <taxon>Lophotrochozoa</taxon>
        <taxon>Mollusca</taxon>
        <taxon>Gastropoda</taxon>
        <taxon>Heterobranchia</taxon>
        <taxon>Euthyneura</taxon>
        <taxon>Panpulmonata</taxon>
        <taxon>Sacoglossa</taxon>
        <taxon>Placobranchoidea</taxon>
        <taxon>Plakobranchidae</taxon>
        <taxon>Plakobranchus</taxon>
    </lineage>
</organism>
<protein>
    <submittedName>
        <fullName evidence="1">Uncharacterized protein</fullName>
    </submittedName>
</protein>
<name>A0AAV4AQA2_9GAST</name>
<sequence length="77" mass="8344">MGAGGGEAERRTVKEDMTCKGVSGEVGERNEGEAGCEMRKAVAPVNGLEPATDRSLQISGRILYPLCHRRARSNRRD</sequence>
<dbReference type="EMBL" id="BLXT01004106">
    <property type="protein sequence ID" value="GFO09515.1"/>
    <property type="molecule type" value="Genomic_DNA"/>
</dbReference>
<accession>A0AAV4AQA2</accession>